<protein>
    <submittedName>
        <fullName evidence="1">HAD family hydrolase</fullName>
    </submittedName>
</protein>
<dbReference type="PANTHER" id="PTHR43434">
    <property type="entry name" value="PHOSPHOGLYCOLATE PHOSPHATASE"/>
    <property type="match status" value="1"/>
</dbReference>
<dbReference type="InterPro" id="IPR036412">
    <property type="entry name" value="HAD-like_sf"/>
</dbReference>
<comment type="caution">
    <text evidence="1">The sequence shown here is derived from an EMBL/GenBank/DDBJ whole genome shotgun (WGS) entry which is preliminary data.</text>
</comment>
<organism evidence="1 2">
    <name type="scientific">Candidatus Merdiplasma excrementigallinarum</name>
    <dbReference type="NCBI Taxonomy" id="2840864"/>
    <lineage>
        <taxon>Bacteria</taxon>
        <taxon>Bacillati</taxon>
        <taxon>Bacillota</taxon>
        <taxon>Clostridia</taxon>
        <taxon>Lachnospirales</taxon>
        <taxon>Lachnospiraceae</taxon>
        <taxon>Lachnospiraceae incertae sedis</taxon>
        <taxon>Candidatus Merdiplasma</taxon>
    </lineage>
</organism>
<dbReference type="SFLD" id="SFLDG01135">
    <property type="entry name" value="C1.5.6:_HAD__Beta-PGM__Phospha"/>
    <property type="match status" value="1"/>
</dbReference>
<reference evidence="1" key="1">
    <citation type="submission" date="2020-10" db="EMBL/GenBank/DDBJ databases">
        <authorList>
            <person name="Gilroy R."/>
        </authorList>
    </citation>
    <scope>NUCLEOTIDE SEQUENCE</scope>
    <source>
        <strain evidence="1">ChiBcec6-7307</strain>
    </source>
</reference>
<name>A0A9D1NZG1_9FIRM</name>
<dbReference type="GO" id="GO:0008967">
    <property type="term" value="F:phosphoglycolate phosphatase activity"/>
    <property type="evidence" value="ECO:0007669"/>
    <property type="project" value="TreeGrafter"/>
</dbReference>
<accession>A0A9D1NZG1</accession>
<dbReference type="InterPro" id="IPR023198">
    <property type="entry name" value="PGP-like_dom2"/>
</dbReference>
<dbReference type="PANTHER" id="PTHR43434:SF1">
    <property type="entry name" value="PHOSPHOGLYCOLATE PHOSPHATASE"/>
    <property type="match status" value="1"/>
</dbReference>
<dbReference type="PRINTS" id="PR00413">
    <property type="entry name" value="HADHALOGNASE"/>
</dbReference>
<dbReference type="InterPro" id="IPR023214">
    <property type="entry name" value="HAD_sf"/>
</dbReference>
<dbReference type="InterPro" id="IPR006439">
    <property type="entry name" value="HAD-SF_hydro_IA"/>
</dbReference>
<sequence>MRYTAVIFDMDGTLLNTLGDLEDSVNHMLRKYGYPEKSEDEVRKALGNGAAYLMSRMVPGGKENPLFGQILEEYGAYYQSHCQIRTCPYEGVPEVLEKLKKRGVKLAIVSNKGDGAVQELNRYYFGEAIGTAVGERPGIRRKPWPDSVLEALRILGVPGEKALYVGDSEVDYETAKRAGIACALVSWGFRDREFLRSFSPDYLADSPLELEEIAAGAGK</sequence>
<gene>
    <name evidence="1" type="ORF">IAC80_05035</name>
</gene>
<dbReference type="GO" id="GO:0006281">
    <property type="term" value="P:DNA repair"/>
    <property type="evidence" value="ECO:0007669"/>
    <property type="project" value="TreeGrafter"/>
</dbReference>
<dbReference type="InterPro" id="IPR050155">
    <property type="entry name" value="HAD-like_hydrolase_sf"/>
</dbReference>
<proteinExistence type="predicted"/>
<dbReference type="SFLD" id="SFLDG01129">
    <property type="entry name" value="C1.5:_HAD__Beta-PGM__Phosphata"/>
    <property type="match status" value="1"/>
</dbReference>
<dbReference type="SUPFAM" id="SSF56784">
    <property type="entry name" value="HAD-like"/>
    <property type="match status" value="1"/>
</dbReference>
<evidence type="ECO:0000313" key="1">
    <source>
        <dbReference type="EMBL" id="HIV23286.1"/>
    </source>
</evidence>
<keyword evidence="1" id="KW-0378">Hydrolase</keyword>
<dbReference type="NCBIfam" id="TIGR01549">
    <property type="entry name" value="HAD-SF-IA-v1"/>
    <property type="match status" value="1"/>
</dbReference>
<dbReference type="SFLD" id="SFLDS00003">
    <property type="entry name" value="Haloacid_Dehalogenase"/>
    <property type="match status" value="1"/>
</dbReference>
<dbReference type="Pfam" id="PF13419">
    <property type="entry name" value="HAD_2"/>
    <property type="match status" value="1"/>
</dbReference>
<dbReference type="GO" id="GO:0005829">
    <property type="term" value="C:cytosol"/>
    <property type="evidence" value="ECO:0007669"/>
    <property type="project" value="TreeGrafter"/>
</dbReference>
<dbReference type="Gene3D" id="1.10.150.240">
    <property type="entry name" value="Putative phosphatase, domain 2"/>
    <property type="match status" value="1"/>
</dbReference>
<dbReference type="Proteomes" id="UP000886889">
    <property type="component" value="Unassembled WGS sequence"/>
</dbReference>
<dbReference type="InterPro" id="IPR041492">
    <property type="entry name" value="HAD_2"/>
</dbReference>
<reference evidence="1" key="2">
    <citation type="journal article" date="2021" name="PeerJ">
        <title>Extensive microbial diversity within the chicken gut microbiome revealed by metagenomics and culture.</title>
        <authorList>
            <person name="Gilroy R."/>
            <person name="Ravi A."/>
            <person name="Getino M."/>
            <person name="Pursley I."/>
            <person name="Horton D.L."/>
            <person name="Alikhan N.F."/>
            <person name="Baker D."/>
            <person name="Gharbi K."/>
            <person name="Hall N."/>
            <person name="Watson M."/>
            <person name="Adriaenssens E.M."/>
            <person name="Foster-Nyarko E."/>
            <person name="Jarju S."/>
            <person name="Secka A."/>
            <person name="Antonio M."/>
            <person name="Oren A."/>
            <person name="Chaudhuri R.R."/>
            <person name="La Ragione R."/>
            <person name="Hildebrand F."/>
            <person name="Pallen M.J."/>
        </authorList>
    </citation>
    <scope>NUCLEOTIDE SEQUENCE</scope>
    <source>
        <strain evidence="1">ChiBcec6-7307</strain>
    </source>
</reference>
<dbReference type="Gene3D" id="3.40.50.1000">
    <property type="entry name" value="HAD superfamily/HAD-like"/>
    <property type="match status" value="1"/>
</dbReference>
<dbReference type="EMBL" id="DVOS01000043">
    <property type="protein sequence ID" value="HIV23286.1"/>
    <property type="molecule type" value="Genomic_DNA"/>
</dbReference>
<dbReference type="AlphaFoldDB" id="A0A9D1NZG1"/>
<evidence type="ECO:0000313" key="2">
    <source>
        <dbReference type="Proteomes" id="UP000886889"/>
    </source>
</evidence>
<dbReference type="PROSITE" id="PS01228">
    <property type="entry name" value="COF_1"/>
    <property type="match status" value="1"/>
</dbReference>